<protein>
    <submittedName>
        <fullName evidence="5">Ribosomal protein S14</fullName>
    </submittedName>
</protein>
<feature type="transmembrane region" description="Helical" evidence="4">
    <location>
        <begin position="43"/>
        <end position="65"/>
    </location>
</feature>
<geneLocation type="mitochondrion" evidence="5"/>
<evidence type="ECO:0000256" key="2">
    <source>
        <dbReference type="ARBA" id="ARBA00022980"/>
    </source>
</evidence>
<dbReference type="Gene3D" id="4.10.830.10">
    <property type="entry name" value="30s Ribosomal Protein S14, Chain N"/>
    <property type="match status" value="1"/>
</dbReference>
<keyword evidence="4" id="KW-0472">Membrane</keyword>
<evidence type="ECO:0000313" key="7">
    <source>
        <dbReference type="EMBL" id="AOS85689.1"/>
    </source>
</evidence>
<evidence type="ECO:0000256" key="1">
    <source>
        <dbReference type="ARBA" id="ARBA00009083"/>
    </source>
</evidence>
<evidence type="ECO:0000256" key="3">
    <source>
        <dbReference type="ARBA" id="ARBA00023274"/>
    </source>
</evidence>
<accession>M4H5J5</accession>
<reference evidence="6" key="2">
    <citation type="submission" date="2016-07" db="EMBL/GenBank/DDBJ databases">
        <title>genome sequence of Naegleria fowleri mitochondria.</title>
        <authorList>
            <person name="Greninger A.L."/>
            <person name="Jerome K."/>
            <person name="Dixon T."/>
        </authorList>
    </citation>
    <scope>NUCLEOTIDE SEQUENCE</scope>
    <source>
        <strain evidence="6">V511</strain>
    </source>
</reference>
<dbReference type="GO" id="GO:0006412">
    <property type="term" value="P:translation"/>
    <property type="evidence" value="ECO:0007669"/>
    <property type="project" value="InterPro"/>
</dbReference>
<keyword evidence="4" id="KW-0812">Transmembrane</keyword>
<dbReference type="RefSeq" id="YP_007890047.1">
    <property type="nucleotide sequence ID" value="NC_021104.1"/>
</dbReference>
<proteinExistence type="inferred from homology"/>
<dbReference type="InterPro" id="IPR043140">
    <property type="entry name" value="Ribosomal_uS14_sf"/>
</dbReference>
<keyword evidence="2 5" id="KW-0689">Ribosomal protein</keyword>
<keyword evidence="4" id="KW-1133">Transmembrane helix</keyword>
<evidence type="ECO:0000313" key="5">
    <source>
        <dbReference type="EMBL" id="AFP72320.1"/>
    </source>
</evidence>
<keyword evidence="5" id="KW-0496">Mitochondrion</keyword>
<evidence type="ECO:0000256" key="4">
    <source>
        <dbReference type="SAM" id="Phobius"/>
    </source>
</evidence>
<name>M4H5J5_NAEFO</name>
<dbReference type="GO" id="GO:0003735">
    <property type="term" value="F:structural constituent of ribosome"/>
    <property type="evidence" value="ECO:0007669"/>
    <property type="project" value="InterPro"/>
</dbReference>
<dbReference type="EMBL" id="JX174181">
    <property type="protein sequence ID" value="AFP72320.1"/>
    <property type="molecule type" value="Genomic_DNA"/>
</dbReference>
<dbReference type="GeneID" id="15332086"/>
<comment type="similarity">
    <text evidence="1">Belongs to the universal ribosomal protein uS14 family.</text>
</comment>
<dbReference type="AlphaFoldDB" id="M4H5J5"/>
<sequence>MVSKLLNSKHYKNRFIFENSFVSYLYIKSLYNTFFIGKKYTYVLYLFFYLHVHYTRISNFCILSYRRRGVLNFFKLTRMMVKQYSLNKQLIGIMKSSW</sequence>
<dbReference type="GO" id="GO:1990904">
    <property type="term" value="C:ribonucleoprotein complex"/>
    <property type="evidence" value="ECO:0007669"/>
    <property type="project" value="UniProtKB-KW"/>
</dbReference>
<gene>
    <name evidence="5" type="primary">rps14</name>
</gene>
<reference evidence="7" key="3">
    <citation type="submission" date="2016-07" db="EMBL/GenBank/DDBJ databases">
        <title>genome sequences of Naegleria fowleri mitochondria.</title>
        <authorList>
            <person name="Greninger A.L."/>
            <person name="Jerome K."/>
            <person name="Dixon T."/>
        </authorList>
    </citation>
    <scope>NUCLEOTIDE SEQUENCE</scope>
    <source>
        <strain evidence="7">V419</strain>
    </source>
</reference>
<keyword evidence="3" id="KW-0687">Ribonucleoprotein</keyword>
<feature type="transmembrane region" description="Helical" evidence="4">
    <location>
        <begin position="21"/>
        <end position="37"/>
    </location>
</feature>
<dbReference type="EMBL" id="KX580902">
    <property type="protein sequence ID" value="AOS85643.1"/>
    <property type="molecule type" value="Genomic_DNA"/>
</dbReference>
<organism evidence="5">
    <name type="scientific">Naegleria fowleri</name>
    <name type="common">Brain eating amoeba</name>
    <dbReference type="NCBI Taxonomy" id="5763"/>
    <lineage>
        <taxon>Eukaryota</taxon>
        <taxon>Discoba</taxon>
        <taxon>Heterolobosea</taxon>
        <taxon>Tetramitia</taxon>
        <taxon>Eutetramitia</taxon>
        <taxon>Vahlkampfiidae</taxon>
        <taxon>Naegleria</taxon>
    </lineage>
</organism>
<dbReference type="GO" id="GO:0005840">
    <property type="term" value="C:ribosome"/>
    <property type="evidence" value="ECO:0007669"/>
    <property type="project" value="UniProtKB-KW"/>
</dbReference>
<dbReference type="InterPro" id="IPR001209">
    <property type="entry name" value="Ribosomal_uS14"/>
</dbReference>
<dbReference type="EMBL" id="KX580903">
    <property type="protein sequence ID" value="AOS85689.1"/>
    <property type="molecule type" value="Genomic_DNA"/>
</dbReference>
<dbReference type="Pfam" id="PF00253">
    <property type="entry name" value="Ribosomal_S14"/>
    <property type="match status" value="1"/>
</dbReference>
<evidence type="ECO:0000313" key="6">
    <source>
        <dbReference type="EMBL" id="AOS85643.1"/>
    </source>
</evidence>
<dbReference type="SUPFAM" id="SSF57716">
    <property type="entry name" value="Glucocorticoid receptor-like (DNA-binding domain)"/>
    <property type="match status" value="1"/>
</dbReference>
<reference evidence="5" key="1">
    <citation type="journal article" date="2013" name="J. Eukaryot. Microbiol.">
        <title>The Mitochondrial Genome and a 60-kb Nuclear DNA Segment from Naegleria fowleri, the Causative Agent of Primary Amoebic Meningoencephalitis.</title>
        <authorList>
            <person name="Herman E.K."/>
            <person name="Greninger A.L."/>
            <person name="Visvesvara G.S."/>
            <person name="Marciano-Cabral F."/>
            <person name="Dacks J.B."/>
            <person name="Chiu C.Y."/>
        </authorList>
    </citation>
    <scope>NUCLEOTIDE SEQUENCE</scope>
</reference>